<feature type="chain" id="PRO_5045731821" evidence="2">
    <location>
        <begin position="23"/>
        <end position="65"/>
    </location>
</feature>
<gene>
    <name evidence="3" type="ORF">ACFPOE_05315</name>
</gene>
<name>A0ABW0NAN1_9BURK</name>
<accession>A0ABW0NAN1</accession>
<organism evidence="3 4">
    <name type="scientific">Caenimonas terrae</name>
    <dbReference type="NCBI Taxonomy" id="696074"/>
    <lineage>
        <taxon>Bacteria</taxon>
        <taxon>Pseudomonadati</taxon>
        <taxon>Pseudomonadota</taxon>
        <taxon>Betaproteobacteria</taxon>
        <taxon>Burkholderiales</taxon>
        <taxon>Comamonadaceae</taxon>
        <taxon>Caenimonas</taxon>
    </lineage>
</organism>
<sequence length="65" mass="6724">MHSIRKIPAGAALLAACASALAHDAGGWAAIHWHASDVLGVAVVSSLCVAAVWLARRDKRAARQP</sequence>
<keyword evidence="1" id="KW-1133">Transmembrane helix</keyword>
<feature type="signal peptide" evidence="2">
    <location>
        <begin position="1"/>
        <end position="22"/>
    </location>
</feature>
<dbReference type="PROSITE" id="PS51257">
    <property type="entry name" value="PROKAR_LIPOPROTEIN"/>
    <property type="match status" value="1"/>
</dbReference>
<proteinExistence type="predicted"/>
<comment type="caution">
    <text evidence="3">The sequence shown here is derived from an EMBL/GenBank/DDBJ whole genome shotgun (WGS) entry which is preliminary data.</text>
</comment>
<keyword evidence="4" id="KW-1185">Reference proteome</keyword>
<keyword evidence="1" id="KW-0472">Membrane</keyword>
<dbReference type="Proteomes" id="UP001596037">
    <property type="component" value="Unassembled WGS sequence"/>
</dbReference>
<keyword evidence="2" id="KW-0732">Signal</keyword>
<evidence type="ECO:0000313" key="4">
    <source>
        <dbReference type="Proteomes" id="UP001596037"/>
    </source>
</evidence>
<evidence type="ECO:0000313" key="3">
    <source>
        <dbReference type="EMBL" id="MFC5496945.1"/>
    </source>
</evidence>
<evidence type="ECO:0000256" key="2">
    <source>
        <dbReference type="SAM" id="SignalP"/>
    </source>
</evidence>
<protein>
    <submittedName>
        <fullName evidence="3">Uncharacterized protein</fullName>
    </submittedName>
</protein>
<reference evidence="4" key="1">
    <citation type="journal article" date="2019" name="Int. J. Syst. Evol. Microbiol.">
        <title>The Global Catalogue of Microorganisms (GCM) 10K type strain sequencing project: providing services to taxonomists for standard genome sequencing and annotation.</title>
        <authorList>
            <consortium name="The Broad Institute Genomics Platform"/>
            <consortium name="The Broad Institute Genome Sequencing Center for Infectious Disease"/>
            <person name="Wu L."/>
            <person name="Ma J."/>
        </authorList>
    </citation>
    <scope>NUCLEOTIDE SEQUENCE [LARGE SCALE GENOMIC DNA]</scope>
    <source>
        <strain evidence="4">CCUG 57401</strain>
    </source>
</reference>
<evidence type="ECO:0000256" key="1">
    <source>
        <dbReference type="SAM" id="Phobius"/>
    </source>
</evidence>
<feature type="transmembrane region" description="Helical" evidence="1">
    <location>
        <begin position="38"/>
        <end position="55"/>
    </location>
</feature>
<dbReference type="EMBL" id="JBHSMF010000004">
    <property type="protein sequence ID" value="MFC5496945.1"/>
    <property type="molecule type" value="Genomic_DNA"/>
</dbReference>
<keyword evidence="1" id="KW-0812">Transmembrane</keyword>
<dbReference type="RefSeq" id="WP_376848980.1">
    <property type="nucleotide sequence ID" value="NZ_JBHSMF010000004.1"/>
</dbReference>